<accession>A0A2K3NLE7</accession>
<dbReference type="AlphaFoldDB" id="A0A2K3NLE7"/>
<name>A0A2K3NLE7_TRIPR</name>
<reference evidence="1 2" key="2">
    <citation type="journal article" date="2017" name="Front. Plant Sci.">
        <title>Gene Classification and Mining of Molecular Markers Useful in Red Clover (Trifolium pratense) Breeding.</title>
        <authorList>
            <person name="Istvanek J."/>
            <person name="Dluhosova J."/>
            <person name="Dluhos P."/>
            <person name="Patkova L."/>
            <person name="Nedelnik J."/>
            <person name="Repkova J."/>
        </authorList>
    </citation>
    <scope>NUCLEOTIDE SEQUENCE [LARGE SCALE GENOMIC DNA]</scope>
    <source>
        <strain evidence="2">cv. Tatra</strain>
        <tissue evidence="1">Young leaves</tissue>
    </source>
</reference>
<dbReference type="EMBL" id="ASHM01000088">
    <property type="protein sequence ID" value="PNY03861.1"/>
    <property type="molecule type" value="Genomic_DNA"/>
</dbReference>
<reference evidence="1 2" key="1">
    <citation type="journal article" date="2014" name="Am. J. Bot.">
        <title>Genome assembly and annotation for red clover (Trifolium pratense; Fabaceae).</title>
        <authorList>
            <person name="Istvanek J."/>
            <person name="Jaros M."/>
            <person name="Krenek A."/>
            <person name="Repkova J."/>
        </authorList>
    </citation>
    <scope>NUCLEOTIDE SEQUENCE [LARGE SCALE GENOMIC DNA]</scope>
    <source>
        <strain evidence="2">cv. Tatra</strain>
        <tissue evidence="1">Young leaves</tissue>
    </source>
</reference>
<organism evidence="1 2">
    <name type="scientific">Trifolium pratense</name>
    <name type="common">Red clover</name>
    <dbReference type="NCBI Taxonomy" id="57577"/>
    <lineage>
        <taxon>Eukaryota</taxon>
        <taxon>Viridiplantae</taxon>
        <taxon>Streptophyta</taxon>
        <taxon>Embryophyta</taxon>
        <taxon>Tracheophyta</taxon>
        <taxon>Spermatophyta</taxon>
        <taxon>Magnoliopsida</taxon>
        <taxon>eudicotyledons</taxon>
        <taxon>Gunneridae</taxon>
        <taxon>Pentapetalae</taxon>
        <taxon>rosids</taxon>
        <taxon>fabids</taxon>
        <taxon>Fabales</taxon>
        <taxon>Fabaceae</taxon>
        <taxon>Papilionoideae</taxon>
        <taxon>50 kb inversion clade</taxon>
        <taxon>NPAAA clade</taxon>
        <taxon>Hologalegina</taxon>
        <taxon>IRL clade</taxon>
        <taxon>Trifolieae</taxon>
        <taxon>Trifolium</taxon>
    </lineage>
</organism>
<sequence length="80" mass="8512">MADELISGQWSCCVGKANDYSIEDASCDEDLTGELSKFKDALDEDYIIAVGEDASSSDGAPFDDLKVPLIVDDDEGGDCI</sequence>
<evidence type="ECO:0000313" key="2">
    <source>
        <dbReference type="Proteomes" id="UP000236291"/>
    </source>
</evidence>
<dbReference type="Proteomes" id="UP000236291">
    <property type="component" value="Unassembled WGS sequence"/>
</dbReference>
<protein>
    <submittedName>
        <fullName evidence="1">Uncharacterized protein</fullName>
    </submittedName>
</protein>
<comment type="caution">
    <text evidence="1">The sequence shown here is derived from an EMBL/GenBank/DDBJ whole genome shotgun (WGS) entry which is preliminary data.</text>
</comment>
<gene>
    <name evidence="1" type="ORF">L195_g000271</name>
</gene>
<proteinExistence type="predicted"/>
<evidence type="ECO:0000313" key="1">
    <source>
        <dbReference type="EMBL" id="PNY03861.1"/>
    </source>
</evidence>